<evidence type="ECO:0000313" key="9">
    <source>
        <dbReference type="Proteomes" id="UP001501074"/>
    </source>
</evidence>
<gene>
    <name evidence="8" type="ORF">GCM10022223_69950</name>
</gene>
<keyword evidence="4" id="KW-0720">Serine protease</keyword>
<dbReference type="Pfam" id="PF02897">
    <property type="entry name" value="Peptidase_S9_N"/>
    <property type="match status" value="1"/>
</dbReference>
<keyword evidence="3" id="KW-0378">Hydrolase</keyword>
<name>A0ABP7AVC6_9ACTN</name>
<evidence type="ECO:0000259" key="6">
    <source>
        <dbReference type="Pfam" id="PF00326"/>
    </source>
</evidence>
<dbReference type="Proteomes" id="UP001501074">
    <property type="component" value="Unassembled WGS sequence"/>
</dbReference>
<comment type="caution">
    <text evidence="8">The sequence shown here is derived from an EMBL/GenBank/DDBJ whole genome shotgun (WGS) entry which is preliminary data.</text>
</comment>
<feature type="domain" description="Peptidase S9 prolyl oligopeptidase catalytic" evidence="6">
    <location>
        <begin position="474"/>
        <end position="687"/>
    </location>
</feature>
<dbReference type="PROSITE" id="PS00708">
    <property type="entry name" value="PRO_ENDOPEP_SER"/>
    <property type="match status" value="1"/>
</dbReference>
<dbReference type="PRINTS" id="PR00862">
    <property type="entry name" value="PROLIGOPTASE"/>
</dbReference>
<evidence type="ECO:0000256" key="2">
    <source>
        <dbReference type="ARBA" id="ARBA00022670"/>
    </source>
</evidence>
<keyword evidence="9" id="KW-1185">Reference proteome</keyword>
<evidence type="ECO:0000256" key="5">
    <source>
        <dbReference type="SAM" id="MobiDB-lite"/>
    </source>
</evidence>
<organism evidence="8 9">
    <name type="scientific">Kineosporia mesophila</name>
    <dbReference type="NCBI Taxonomy" id="566012"/>
    <lineage>
        <taxon>Bacteria</taxon>
        <taxon>Bacillati</taxon>
        <taxon>Actinomycetota</taxon>
        <taxon>Actinomycetes</taxon>
        <taxon>Kineosporiales</taxon>
        <taxon>Kineosporiaceae</taxon>
        <taxon>Kineosporia</taxon>
    </lineage>
</organism>
<protein>
    <submittedName>
        <fullName evidence="8">Oligopeptidase B</fullName>
    </submittedName>
</protein>
<evidence type="ECO:0000259" key="7">
    <source>
        <dbReference type="Pfam" id="PF02897"/>
    </source>
</evidence>
<dbReference type="Pfam" id="PF00326">
    <property type="entry name" value="Peptidase_S9"/>
    <property type="match status" value="1"/>
</dbReference>
<dbReference type="Gene3D" id="3.40.50.1820">
    <property type="entry name" value="alpha/beta hydrolase"/>
    <property type="match status" value="1"/>
</dbReference>
<dbReference type="InterPro" id="IPR023302">
    <property type="entry name" value="Pept_S9A_N"/>
</dbReference>
<feature type="region of interest" description="Disordered" evidence="5">
    <location>
        <begin position="1"/>
        <end position="25"/>
    </location>
</feature>
<dbReference type="PANTHER" id="PTHR11757">
    <property type="entry name" value="PROTEASE FAMILY S9A OLIGOPEPTIDASE"/>
    <property type="match status" value="1"/>
</dbReference>
<dbReference type="InterPro" id="IPR001375">
    <property type="entry name" value="Peptidase_S9_cat"/>
</dbReference>
<dbReference type="SUPFAM" id="SSF50993">
    <property type="entry name" value="Peptidase/esterase 'gauge' domain"/>
    <property type="match status" value="1"/>
</dbReference>
<sequence>MTQQTSQNGAPVAPKRPTVLSKHGDDRTDDWYWLREKTDPEVIALLEAENEYLAAQLEGTGRLQTDLFEEFRSRIQETDLSVPVRKHGWWYYSRTEEGRQYGISCRKADVDGEPGPDEIVLLDQNEVAADAEFFALGAFTVAPTGSRLAYSTDLTGSETFTLRVRDLGTLTDLDDVIEGVYYGATFSRDGSVLFYTRQDEAKRPYQVWRHVIGSPAADDVLVFQEDDERFFVGVGGSKSEEYLVISLGSSLTSESWVLRADDPTGEFTVFEPRRQGVEYHLSHYKDSERNEFYVVTNEDSPNFKLMVTPAATTGREHWSEVIGHRPDVKLDGAETMAGHLILSERAEGTARIALYELATGTHSVMDQPETVYAAGASGNAEFDTHVVRYTYTSLVTPRSVYEYDLLTGERTLLKQQPVLGDYDSSQYTSERVWAKAPDGVEVPISLVYRSDRAKDGGPALIYGYGAYEISTDPYFSSFRLSLLDRGFVFAIAHVRGGGDLGRLWYEDGKFEKKPNTFSDFVAAADHLVQAGYTSPSQLIARGGSAGGLLMGAVTNLRPDLFAGIIAEVPFVDVLTTMLDPSLPLTVHEYEEWGSPEEPRFYDVLKSYSPYDNVVDAAYPAVLVTAGLNDPRVSYWEPAKWVQKLREHNTGPHEILLKTEMGAGHGGPSGRYDSWKDEALVYAWILELALKKN</sequence>
<evidence type="ECO:0000256" key="3">
    <source>
        <dbReference type="ARBA" id="ARBA00022801"/>
    </source>
</evidence>
<dbReference type="InterPro" id="IPR051543">
    <property type="entry name" value="Serine_Peptidase_S9A"/>
</dbReference>
<feature type="domain" description="Peptidase S9A N-terminal" evidence="7">
    <location>
        <begin position="11"/>
        <end position="416"/>
    </location>
</feature>
<evidence type="ECO:0000256" key="4">
    <source>
        <dbReference type="ARBA" id="ARBA00022825"/>
    </source>
</evidence>
<dbReference type="EMBL" id="BAAAZO010000014">
    <property type="protein sequence ID" value="GAA3640739.1"/>
    <property type="molecule type" value="Genomic_DNA"/>
</dbReference>
<dbReference type="SUPFAM" id="SSF53474">
    <property type="entry name" value="alpha/beta-Hydrolases"/>
    <property type="match status" value="1"/>
</dbReference>
<dbReference type="InterPro" id="IPR002471">
    <property type="entry name" value="Pept_S9_AS"/>
</dbReference>
<comment type="similarity">
    <text evidence="1">Belongs to the peptidase S9A family.</text>
</comment>
<proteinExistence type="inferred from homology"/>
<dbReference type="PANTHER" id="PTHR11757:SF19">
    <property type="entry name" value="PROLYL ENDOPEPTIDASE-LIKE"/>
    <property type="match status" value="1"/>
</dbReference>
<evidence type="ECO:0000313" key="8">
    <source>
        <dbReference type="EMBL" id="GAA3640739.1"/>
    </source>
</evidence>
<dbReference type="InterPro" id="IPR002470">
    <property type="entry name" value="Peptidase_S9A"/>
</dbReference>
<evidence type="ECO:0000256" key="1">
    <source>
        <dbReference type="ARBA" id="ARBA00005228"/>
    </source>
</evidence>
<dbReference type="RefSeq" id="WP_231489360.1">
    <property type="nucleotide sequence ID" value="NZ_BAAAZO010000014.1"/>
</dbReference>
<reference evidence="9" key="1">
    <citation type="journal article" date="2019" name="Int. J. Syst. Evol. Microbiol.">
        <title>The Global Catalogue of Microorganisms (GCM) 10K type strain sequencing project: providing services to taxonomists for standard genome sequencing and annotation.</title>
        <authorList>
            <consortium name="The Broad Institute Genomics Platform"/>
            <consortium name="The Broad Institute Genome Sequencing Center for Infectious Disease"/>
            <person name="Wu L."/>
            <person name="Ma J."/>
        </authorList>
    </citation>
    <scope>NUCLEOTIDE SEQUENCE [LARGE SCALE GENOMIC DNA]</scope>
    <source>
        <strain evidence="9">JCM 16902</strain>
    </source>
</reference>
<keyword evidence="2" id="KW-0645">Protease</keyword>
<accession>A0ABP7AVC6</accession>
<dbReference type="InterPro" id="IPR029058">
    <property type="entry name" value="AB_hydrolase_fold"/>
</dbReference>
<dbReference type="Gene3D" id="2.130.10.120">
    <property type="entry name" value="Prolyl oligopeptidase, N-terminal domain"/>
    <property type="match status" value="1"/>
</dbReference>